<dbReference type="RefSeq" id="WP_307391935.1">
    <property type="nucleotide sequence ID" value="NZ_BAAADK010000045.1"/>
</dbReference>
<dbReference type="InterPro" id="IPR007383">
    <property type="entry name" value="DUF445"/>
</dbReference>
<keyword evidence="3 6" id="KW-0812">Transmembrane</keyword>
<evidence type="ECO:0000313" key="8">
    <source>
        <dbReference type="Proteomes" id="UP001235840"/>
    </source>
</evidence>
<sequence>MWWISFVWIISIIAGAFIGGITNVVAISMLFRPYKAKFFFSWKLPFTPGLIPRRHKDIAYQLGQIIEQHLVTKESLEEYLQTPEVQHQLRQWLDDTFQDYLQRIRLVKVGEITSKLGLETEQMAEHAANEILKRGNRLVTSIEGERLIYQFMQNALQKQSGFRKVIDALLPKERIVHKIQEVISEGLASYTTKHWVREYIYTEMRKLELMELGELLTIQTENKIQEQIPKLLEQIVNTLNQQIVQLVGRLKLAKIVENQVLSFPLPRLEELIKSVAHRELKMITWFGALLGGILGGIQALIFTILQFVS</sequence>
<dbReference type="PANTHER" id="PTHR35791">
    <property type="entry name" value="UPF0754 MEMBRANE PROTEIN YHEB"/>
    <property type="match status" value="1"/>
</dbReference>
<comment type="similarity">
    <text evidence="2">Belongs to the UPF0754 family.</text>
</comment>
<dbReference type="PANTHER" id="PTHR35791:SF1">
    <property type="entry name" value="UPF0754 MEMBRANE PROTEIN YHEB"/>
    <property type="match status" value="1"/>
</dbReference>
<evidence type="ECO:0000256" key="5">
    <source>
        <dbReference type="ARBA" id="ARBA00023136"/>
    </source>
</evidence>
<comment type="subcellular location">
    <subcellularLocation>
        <location evidence="1">Endomembrane system</location>
    </subcellularLocation>
</comment>
<dbReference type="EMBL" id="JAUSTY010000004">
    <property type="protein sequence ID" value="MDQ0165187.1"/>
    <property type="molecule type" value="Genomic_DNA"/>
</dbReference>
<evidence type="ECO:0000256" key="2">
    <source>
        <dbReference type="ARBA" id="ARBA00008053"/>
    </source>
</evidence>
<dbReference type="Pfam" id="PF04286">
    <property type="entry name" value="DUF445"/>
    <property type="match status" value="2"/>
</dbReference>
<reference evidence="7 8" key="1">
    <citation type="submission" date="2023-07" db="EMBL/GenBank/DDBJ databases">
        <title>Genomic Encyclopedia of Type Strains, Phase IV (KMG-IV): sequencing the most valuable type-strain genomes for metagenomic binning, comparative biology and taxonomic classification.</title>
        <authorList>
            <person name="Goeker M."/>
        </authorList>
    </citation>
    <scope>NUCLEOTIDE SEQUENCE [LARGE SCALE GENOMIC DNA]</scope>
    <source>
        <strain evidence="7 8">DSM 12751</strain>
    </source>
</reference>
<protein>
    <submittedName>
        <fullName evidence="7">Uncharacterized membrane protein YheB (UPF0754 family)</fullName>
    </submittedName>
</protein>
<evidence type="ECO:0000313" key="7">
    <source>
        <dbReference type="EMBL" id="MDQ0165187.1"/>
    </source>
</evidence>
<feature type="transmembrane region" description="Helical" evidence="6">
    <location>
        <begin position="283"/>
        <end position="308"/>
    </location>
</feature>
<evidence type="ECO:0000256" key="6">
    <source>
        <dbReference type="SAM" id="Phobius"/>
    </source>
</evidence>
<keyword evidence="8" id="KW-1185">Reference proteome</keyword>
<evidence type="ECO:0000256" key="3">
    <source>
        <dbReference type="ARBA" id="ARBA00022692"/>
    </source>
</evidence>
<gene>
    <name evidence="7" type="ORF">J2S11_001087</name>
</gene>
<accession>A0ABT9VW07</accession>
<evidence type="ECO:0000256" key="4">
    <source>
        <dbReference type="ARBA" id="ARBA00022989"/>
    </source>
</evidence>
<dbReference type="Proteomes" id="UP001235840">
    <property type="component" value="Unassembled WGS sequence"/>
</dbReference>
<evidence type="ECO:0000256" key="1">
    <source>
        <dbReference type="ARBA" id="ARBA00004308"/>
    </source>
</evidence>
<organism evidence="7 8">
    <name type="scientific">Caldalkalibacillus horti</name>
    <dbReference type="NCBI Taxonomy" id="77523"/>
    <lineage>
        <taxon>Bacteria</taxon>
        <taxon>Bacillati</taxon>
        <taxon>Bacillota</taxon>
        <taxon>Bacilli</taxon>
        <taxon>Bacillales</taxon>
        <taxon>Bacillaceae</taxon>
        <taxon>Caldalkalibacillus</taxon>
    </lineage>
</organism>
<keyword evidence="5 6" id="KW-0472">Membrane</keyword>
<feature type="transmembrane region" description="Helical" evidence="6">
    <location>
        <begin position="6"/>
        <end position="31"/>
    </location>
</feature>
<comment type="caution">
    <text evidence="7">The sequence shown here is derived from an EMBL/GenBank/DDBJ whole genome shotgun (WGS) entry which is preliminary data.</text>
</comment>
<keyword evidence="4 6" id="KW-1133">Transmembrane helix</keyword>
<proteinExistence type="inferred from homology"/>
<name>A0ABT9VW07_9BACI</name>